<accession>Q86HM1</accession>
<dbReference type="InterPro" id="IPR027417">
    <property type="entry name" value="P-loop_NTPase"/>
</dbReference>
<evidence type="ECO:0000313" key="3">
    <source>
        <dbReference type="Proteomes" id="UP000002195"/>
    </source>
</evidence>
<dbReference type="SUPFAM" id="SSF52540">
    <property type="entry name" value="P-loop containing nucleoside triphosphate hydrolases"/>
    <property type="match status" value="1"/>
</dbReference>
<comment type="caution">
    <text evidence="2">The sequence shown here is derived from an EMBL/GenBank/DDBJ whole genome shotgun (WGS) entry which is preliminary data.</text>
</comment>
<sequence length="480" mass="57061">MIKIKDLRFIILSIIILSGFTTFYYINLYGTINGIKSDLLKPNNKLEIVEKEINKKVVFENCKNETDESNFYNYYQFNDKESMINYFLTYQNYYYIEEYKDKQFSNSTKYNLSKYNYPVLTKLYSNFTPTIKEIDNEIDLIKKKYDNGEIVEPKINSITSSTTYRSIRAPKKKTNKKITFENDETYHSLELKKFRSRVWSDFYLNYWKDKYFLLFTLENGLSFRSPRLCLPLDTSKPLLTTPYLFLHIPKCGGTTMYTHFSKHFKVGTLQQWAHPNPAEYKKVQDSKNFIIGHFEMGIHLILNEKEQKTYNYMTMLRDPVERVISNYFYHKHSPGDPQHILARDNVIENWIIISPRGNNEITRVLSGITIKEEPVPSNDTFNMALYHLRSMKFVGITEKYSESLALLKFYTGLENPNVADKLKNSKFRPYGITPAIIEKIKKRNWMDILLYEEALKMFERQINIVGRDNFEKQLTKNYRQ</sequence>
<dbReference type="EMBL" id="AAFI02000012">
    <property type="protein sequence ID" value="EAL70150.1"/>
    <property type="molecule type" value="Genomic_DNA"/>
</dbReference>
<dbReference type="VEuPathDB" id="AmoebaDB:DDB_G0274515"/>
<keyword evidence="1" id="KW-1133">Transmembrane helix</keyword>
<dbReference type="HOGENOM" id="CLU_032094_0_0_1"/>
<reference evidence="2 3" key="1">
    <citation type="journal article" date="2005" name="Nature">
        <title>The genome of the social amoeba Dictyostelium discoideum.</title>
        <authorList>
            <consortium name="The Dictyostelium discoideum Sequencing Consortium"/>
            <person name="Eichinger L."/>
            <person name="Pachebat J.A."/>
            <person name="Glockner G."/>
            <person name="Rajandream M.A."/>
            <person name="Sucgang R."/>
            <person name="Berriman M."/>
            <person name="Song J."/>
            <person name="Olsen R."/>
            <person name="Szafranski K."/>
            <person name="Xu Q."/>
            <person name="Tunggal B."/>
            <person name="Kummerfeld S."/>
            <person name="Madera M."/>
            <person name="Konfortov B.A."/>
            <person name="Rivero F."/>
            <person name="Bankier A.T."/>
            <person name="Lehmann R."/>
            <person name="Hamlin N."/>
            <person name="Davies R."/>
            <person name="Gaudet P."/>
            <person name="Fey P."/>
            <person name="Pilcher K."/>
            <person name="Chen G."/>
            <person name="Saunders D."/>
            <person name="Sodergren E."/>
            <person name="Davis P."/>
            <person name="Kerhornou A."/>
            <person name="Nie X."/>
            <person name="Hall N."/>
            <person name="Anjard C."/>
            <person name="Hemphill L."/>
            <person name="Bason N."/>
            <person name="Farbrother P."/>
            <person name="Desany B."/>
            <person name="Just E."/>
            <person name="Morio T."/>
            <person name="Rost R."/>
            <person name="Churcher C."/>
            <person name="Cooper J."/>
            <person name="Haydock S."/>
            <person name="van Driessche N."/>
            <person name="Cronin A."/>
            <person name="Goodhead I."/>
            <person name="Muzny D."/>
            <person name="Mourier T."/>
            <person name="Pain A."/>
            <person name="Lu M."/>
            <person name="Harper D."/>
            <person name="Lindsay R."/>
            <person name="Hauser H."/>
            <person name="James K."/>
            <person name="Quiles M."/>
            <person name="Madan Babu M."/>
            <person name="Saito T."/>
            <person name="Buchrieser C."/>
            <person name="Wardroper A."/>
            <person name="Felder M."/>
            <person name="Thangavelu M."/>
            <person name="Johnson D."/>
            <person name="Knights A."/>
            <person name="Loulseged H."/>
            <person name="Mungall K."/>
            <person name="Oliver K."/>
            <person name="Price C."/>
            <person name="Quail M.A."/>
            <person name="Urushihara H."/>
            <person name="Hernandez J."/>
            <person name="Rabbinowitsch E."/>
            <person name="Steffen D."/>
            <person name="Sanders M."/>
            <person name="Ma J."/>
            <person name="Kohara Y."/>
            <person name="Sharp S."/>
            <person name="Simmonds M."/>
            <person name="Spiegler S."/>
            <person name="Tivey A."/>
            <person name="Sugano S."/>
            <person name="White B."/>
            <person name="Walker D."/>
            <person name="Woodward J."/>
            <person name="Winckler T."/>
            <person name="Tanaka Y."/>
            <person name="Shaulsky G."/>
            <person name="Schleicher M."/>
            <person name="Weinstock G."/>
            <person name="Rosenthal A."/>
            <person name="Cox E.C."/>
            <person name="Chisholm R.L."/>
            <person name="Gibbs R."/>
            <person name="Loomis W.F."/>
            <person name="Platzer M."/>
            <person name="Kay R.R."/>
            <person name="Williams J."/>
            <person name="Dear P.H."/>
            <person name="Noegel A.A."/>
            <person name="Barrell B."/>
            <person name="Kuspa A."/>
        </authorList>
    </citation>
    <scope>NUCLEOTIDE SEQUENCE [LARGE SCALE GENOMIC DNA]</scope>
    <source>
        <strain evidence="2 3">AX4</strain>
    </source>
</reference>
<dbReference type="KEGG" id="ddi:DDB_G0274515"/>
<dbReference type="RefSeq" id="XP_644088.1">
    <property type="nucleotide sequence ID" value="XM_638996.1"/>
</dbReference>
<keyword evidence="3" id="KW-1185">Reference proteome</keyword>
<dbReference type="InParanoid" id="Q86HM1"/>
<accession>Q555I1</accession>
<keyword evidence="1" id="KW-0812">Transmembrane</keyword>
<gene>
    <name evidence="2" type="ORF">DDB_G0274515</name>
</gene>
<dbReference type="Gene3D" id="3.40.50.300">
    <property type="entry name" value="P-loop containing nucleotide triphosphate hydrolases"/>
    <property type="match status" value="1"/>
</dbReference>
<dbReference type="AlphaFoldDB" id="Q86HM1"/>
<dbReference type="SMR" id="Q86HM1"/>
<dbReference type="eggNOG" id="ENOG502SF5A">
    <property type="taxonomic scope" value="Eukaryota"/>
</dbReference>
<evidence type="ECO:0000313" key="2">
    <source>
        <dbReference type="EMBL" id="EAL70150.1"/>
    </source>
</evidence>
<dbReference type="GO" id="GO:0008146">
    <property type="term" value="F:sulfotransferase activity"/>
    <property type="evidence" value="ECO:0007669"/>
    <property type="project" value="InterPro"/>
</dbReference>
<dbReference type="Pfam" id="PF03567">
    <property type="entry name" value="Sulfotransfer_2"/>
    <property type="match status" value="1"/>
</dbReference>
<proteinExistence type="predicted"/>
<dbReference type="GO" id="GO:0005794">
    <property type="term" value="C:Golgi apparatus"/>
    <property type="evidence" value="ECO:0000318"/>
    <property type="project" value="GO_Central"/>
</dbReference>
<dbReference type="InterPro" id="IPR053259">
    <property type="entry name" value="Golvesin-related_Golgi"/>
</dbReference>
<organism evidence="2 3">
    <name type="scientific">Dictyostelium discoideum</name>
    <name type="common">Social amoeba</name>
    <dbReference type="NCBI Taxonomy" id="44689"/>
    <lineage>
        <taxon>Eukaryota</taxon>
        <taxon>Amoebozoa</taxon>
        <taxon>Evosea</taxon>
        <taxon>Eumycetozoa</taxon>
        <taxon>Dictyostelia</taxon>
        <taxon>Dictyosteliales</taxon>
        <taxon>Dictyosteliaceae</taxon>
        <taxon>Dictyostelium</taxon>
    </lineage>
</organism>
<evidence type="ECO:0000256" key="1">
    <source>
        <dbReference type="SAM" id="Phobius"/>
    </source>
</evidence>
<name>Q86HM1_DICDI</name>
<dbReference type="dictyBase" id="DDB_G0274515"/>
<keyword evidence="1" id="KW-0472">Membrane</keyword>
<dbReference type="PhylomeDB" id="Q86HM1"/>
<dbReference type="GeneID" id="8619517"/>
<dbReference type="PANTHER" id="PTHR32301">
    <property type="entry name" value="COUNTIN RECEPTOR CNR3-RELATED"/>
    <property type="match status" value="1"/>
</dbReference>
<dbReference type="GO" id="GO:0016020">
    <property type="term" value="C:membrane"/>
    <property type="evidence" value="ECO:0007669"/>
    <property type="project" value="InterPro"/>
</dbReference>
<feature type="transmembrane region" description="Helical" evidence="1">
    <location>
        <begin position="7"/>
        <end position="26"/>
    </location>
</feature>
<dbReference type="PANTHER" id="PTHR32301:SF8">
    <property type="entry name" value="SULFOTRANSFERASE DOMAIN-CONTAINING PROTEIN"/>
    <property type="match status" value="1"/>
</dbReference>
<protein>
    <submittedName>
        <fullName evidence="2">Uncharacterized protein</fullName>
    </submittedName>
</protein>
<dbReference type="GlyGen" id="Q86HM1">
    <property type="glycosylation" value="1 site"/>
</dbReference>
<dbReference type="PaxDb" id="44689-DDB0167734"/>
<dbReference type="Proteomes" id="UP000002195">
    <property type="component" value="Unassembled WGS sequence"/>
</dbReference>
<dbReference type="InterPro" id="IPR005331">
    <property type="entry name" value="Sulfotransferase"/>
</dbReference>